<organism evidence="1">
    <name type="scientific">Lepeophtheirus salmonis</name>
    <name type="common">Salmon louse</name>
    <name type="synonym">Caligus salmonis</name>
    <dbReference type="NCBI Taxonomy" id="72036"/>
    <lineage>
        <taxon>Eukaryota</taxon>
        <taxon>Metazoa</taxon>
        <taxon>Ecdysozoa</taxon>
        <taxon>Arthropoda</taxon>
        <taxon>Crustacea</taxon>
        <taxon>Multicrustacea</taxon>
        <taxon>Hexanauplia</taxon>
        <taxon>Copepoda</taxon>
        <taxon>Siphonostomatoida</taxon>
        <taxon>Caligidae</taxon>
        <taxon>Lepeophtheirus</taxon>
    </lineage>
</organism>
<reference evidence="1" key="1">
    <citation type="submission" date="2014-05" db="EMBL/GenBank/DDBJ databases">
        <authorList>
            <person name="Chronopoulou M."/>
        </authorList>
    </citation>
    <scope>NUCLEOTIDE SEQUENCE</scope>
    <source>
        <tissue evidence="1">Whole organism</tissue>
    </source>
</reference>
<sequence>MWYQINKHMLLYKFLQILKSCFTLPQKLLKAAHSRLEIFSSWVIFQPNLFQITFTMKLFCYSQPDYSFRRDG</sequence>
<accession>A0A0K2TV82</accession>
<protein>
    <submittedName>
        <fullName evidence="1">Uncharacterized protein</fullName>
    </submittedName>
</protein>
<name>A0A0K2TV82_LEPSM</name>
<proteinExistence type="predicted"/>
<dbReference type="EMBL" id="HACA01012389">
    <property type="protein sequence ID" value="CDW29750.1"/>
    <property type="molecule type" value="Transcribed_RNA"/>
</dbReference>
<dbReference type="AlphaFoldDB" id="A0A0K2TV82"/>
<evidence type="ECO:0000313" key="1">
    <source>
        <dbReference type="EMBL" id="CDW29750.1"/>
    </source>
</evidence>